<organism evidence="2">
    <name type="scientific">viral metagenome</name>
    <dbReference type="NCBI Taxonomy" id="1070528"/>
    <lineage>
        <taxon>unclassified sequences</taxon>
        <taxon>metagenomes</taxon>
        <taxon>organismal metagenomes</taxon>
    </lineage>
</organism>
<keyword evidence="1" id="KW-0472">Membrane</keyword>
<keyword evidence="1" id="KW-0812">Transmembrane</keyword>
<sequence length="214" mass="23671">MANKDDQPNYWLWGGAAAVLAAVAWAFTRRKRDDGPKSQDEIADFPDSLPNTPLDFNIKSVRLVSLSGTKAKIEVSYVFNAGYRLAMDAGTPVATAEGLTEDCWSFVWDAHLVEQSATIRYAADPAQRRSGRNDNDLSLQGSTQKVQFEVPLGNKWREWCTSGWRPVGLELVVKNAQGRNIGTAYACAGSECNADWAQCFGWGDKNVQRFQNVC</sequence>
<dbReference type="EMBL" id="BDQA01000406">
    <property type="protein sequence ID" value="GBH21874.1"/>
    <property type="molecule type" value="Genomic_RNA"/>
</dbReference>
<accession>A0A2V0R9X7</accession>
<evidence type="ECO:0000256" key="1">
    <source>
        <dbReference type="SAM" id="Phobius"/>
    </source>
</evidence>
<name>A0A2V0R9X7_9ZZZZ</name>
<dbReference type="AlphaFoldDB" id="A0A2V0R9X7"/>
<proteinExistence type="predicted"/>
<keyword evidence="1" id="KW-1133">Transmembrane helix</keyword>
<feature type="transmembrane region" description="Helical" evidence="1">
    <location>
        <begin position="12"/>
        <end position="28"/>
    </location>
</feature>
<protein>
    <submittedName>
        <fullName evidence="2">Uncharacterized protein</fullName>
    </submittedName>
</protein>
<evidence type="ECO:0000313" key="2">
    <source>
        <dbReference type="EMBL" id="GBH21874.1"/>
    </source>
</evidence>
<comment type="caution">
    <text evidence="2">The sequence shown here is derived from an EMBL/GenBank/DDBJ whole genome shotgun (WGS) entry which is preliminary data.</text>
</comment>
<reference evidence="2" key="1">
    <citation type="submission" date="2017-04" db="EMBL/GenBank/DDBJ databases">
        <title>Unveiling RNA virosphere associated with marine microorganisms.</title>
        <authorList>
            <person name="Urayama S."/>
            <person name="Takaki Y."/>
            <person name="Nishi S."/>
            <person name="Yoshida Y."/>
            <person name="Deguchi S."/>
            <person name="Takai K."/>
            <person name="Nunoura T."/>
        </authorList>
    </citation>
    <scope>NUCLEOTIDE SEQUENCE</scope>
</reference>